<evidence type="ECO:0000256" key="3">
    <source>
        <dbReference type="ARBA" id="ARBA00022801"/>
    </source>
</evidence>
<sequence length="275" mass="28133">MTTISKRNLVKGVTAGVIGIAGATLLSVATTSDVQAATTGTVTYEPGATTVWDNSDTPSPIRYLVKDQTVNIEGQKQHAGETWYNIGNDEWVPGKYLNVTEDGNTAQAQASQAQAQASQAQAQASQAQAQQAAAQTQTAATTTATAAATTATTSSTGAVQTAINAAKSQIGVPYVWGGATPGVGLDCSGLTQYALAQAGVQVGHNTVAQESAGQEVAVSQLQAGDLVFWGSAGATYHVALYIGNNQYIAAPQPGQSVEVESISSYFMPSFGVRAL</sequence>
<dbReference type="InterPro" id="IPR038765">
    <property type="entry name" value="Papain-like_cys_pep_sf"/>
</dbReference>
<reference evidence="8 9" key="1">
    <citation type="submission" date="2016-10" db="EMBL/GenBank/DDBJ databases">
        <title>The whole genome sequencing and assembly of L. cotyniformis subsp. torquens DSM 20004 strain.</title>
        <authorList>
            <person name="Park M.-K."/>
            <person name="Lee Y.-J."/>
            <person name="Yi H."/>
            <person name="Bahn Y.-S."/>
            <person name="Kim J.F."/>
            <person name="Lee D.-W."/>
        </authorList>
    </citation>
    <scope>NUCLEOTIDE SEQUENCE [LARGE SCALE GENOMIC DNA]</scope>
    <source>
        <strain evidence="8 9">DSM 20004</strain>
    </source>
</reference>
<accession>A0A2D1KLU2</accession>
<keyword evidence="6" id="KW-0732">Signal</keyword>
<protein>
    <submittedName>
        <fullName evidence="8">Cell surface protein</fullName>
    </submittedName>
</protein>
<evidence type="ECO:0000259" key="7">
    <source>
        <dbReference type="PROSITE" id="PS51935"/>
    </source>
</evidence>
<evidence type="ECO:0000256" key="1">
    <source>
        <dbReference type="ARBA" id="ARBA00007074"/>
    </source>
</evidence>
<feature type="coiled-coil region" evidence="5">
    <location>
        <begin position="103"/>
        <end position="137"/>
    </location>
</feature>
<dbReference type="GO" id="GO:0006508">
    <property type="term" value="P:proteolysis"/>
    <property type="evidence" value="ECO:0007669"/>
    <property type="project" value="UniProtKB-KW"/>
</dbReference>
<dbReference type="RefSeq" id="WP_010013613.1">
    <property type="nucleotide sequence ID" value="NZ_AEOS01000173.1"/>
</dbReference>
<dbReference type="PANTHER" id="PTHR47053">
    <property type="entry name" value="MUREIN DD-ENDOPEPTIDASE MEPH-RELATED"/>
    <property type="match status" value="1"/>
</dbReference>
<keyword evidence="5" id="KW-0175">Coiled coil</keyword>
<dbReference type="InterPro" id="IPR000064">
    <property type="entry name" value="NLP_P60_dom"/>
</dbReference>
<organism evidence="8 9">
    <name type="scientific">Loigolactobacillus coryniformis subsp. torquens DSM 20004 = KCTC 3535</name>
    <dbReference type="NCBI Taxonomy" id="1423822"/>
    <lineage>
        <taxon>Bacteria</taxon>
        <taxon>Bacillati</taxon>
        <taxon>Bacillota</taxon>
        <taxon>Bacilli</taxon>
        <taxon>Lactobacillales</taxon>
        <taxon>Lactobacillaceae</taxon>
        <taxon>Loigolactobacillus</taxon>
    </lineage>
</organism>
<feature type="domain" description="NlpC/P60" evidence="7">
    <location>
        <begin position="156"/>
        <end position="275"/>
    </location>
</feature>
<evidence type="ECO:0000256" key="2">
    <source>
        <dbReference type="ARBA" id="ARBA00022670"/>
    </source>
</evidence>
<dbReference type="Gene3D" id="3.90.1720.10">
    <property type="entry name" value="endopeptidase domain like (from Nostoc punctiforme)"/>
    <property type="match status" value="1"/>
</dbReference>
<feature type="signal peptide" evidence="6">
    <location>
        <begin position="1"/>
        <end position="36"/>
    </location>
</feature>
<evidence type="ECO:0000313" key="9">
    <source>
        <dbReference type="Proteomes" id="UP000223559"/>
    </source>
</evidence>
<dbReference type="EMBL" id="CP017697">
    <property type="protein sequence ID" value="ATO43097.1"/>
    <property type="molecule type" value="Genomic_DNA"/>
</dbReference>
<comment type="similarity">
    <text evidence="1">Belongs to the peptidase C40 family.</text>
</comment>
<dbReference type="SUPFAM" id="SSF54001">
    <property type="entry name" value="Cysteine proteinases"/>
    <property type="match status" value="1"/>
</dbReference>
<dbReference type="Proteomes" id="UP000223559">
    <property type="component" value="Chromosome"/>
</dbReference>
<evidence type="ECO:0000313" key="8">
    <source>
        <dbReference type="EMBL" id="ATO43097.1"/>
    </source>
</evidence>
<evidence type="ECO:0000256" key="6">
    <source>
        <dbReference type="SAM" id="SignalP"/>
    </source>
</evidence>
<dbReference type="PANTHER" id="PTHR47053:SF1">
    <property type="entry name" value="MUREIN DD-ENDOPEPTIDASE MEPH-RELATED"/>
    <property type="match status" value="1"/>
</dbReference>
<dbReference type="AlphaFoldDB" id="A0A2D1KLU2"/>
<keyword evidence="9" id="KW-1185">Reference proteome</keyword>
<dbReference type="PROSITE" id="PS51935">
    <property type="entry name" value="NLPC_P60"/>
    <property type="match status" value="1"/>
</dbReference>
<keyword evidence="2" id="KW-0645">Protease</keyword>
<feature type="chain" id="PRO_5013776701" evidence="6">
    <location>
        <begin position="37"/>
        <end position="275"/>
    </location>
</feature>
<dbReference type="KEGG" id="lcy:LC20004_03915"/>
<dbReference type="InterPro" id="IPR051202">
    <property type="entry name" value="Peptidase_C40"/>
</dbReference>
<proteinExistence type="inferred from homology"/>
<name>A0A2D1KLU2_9LACO</name>
<dbReference type="GO" id="GO:0008234">
    <property type="term" value="F:cysteine-type peptidase activity"/>
    <property type="evidence" value="ECO:0007669"/>
    <property type="project" value="UniProtKB-KW"/>
</dbReference>
<evidence type="ECO:0000256" key="4">
    <source>
        <dbReference type="ARBA" id="ARBA00022807"/>
    </source>
</evidence>
<dbReference type="OrthoDB" id="1654978at2"/>
<dbReference type="Pfam" id="PF00877">
    <property type="entry name" value="NLPC_P60"/>
    <property type="match status" value="1"/>
</dbReference>
<keyword evidence="3" id="KW-0378">Hydrolase</keyword>
<evidence type="ECO:0000256" key="5">
    <source>
        <dbReference type="SAM" id="Coils"/>
    </source>
</evidence>
<gene>
    <name evidence="8" type="ORF">LC20004_03915</name>
</gene>
<keyword evidence="4" id="KW-0788">Thiol protease</keyword>